<dbReference type="Pfam" id="PF00069">
    <property type="entry name" value="Pkinase"/>
    <property type="match status" value="1"/>
</dbReference>
<evidence type="ECO:0000256" key="2">
    <source>
        <dbReference type="ARBA" id="ARBA00022741"/>
    </source>
</evidence>
<dbReference type="PANTHER" id="PTHR43289">
    <property type="entry name" value="MITOGEN-ACTIVATED PROTEIN KINASE KINASE KINASE 20-RELATED"/>
    <property type="match status" value="1"/>
</dbReference>
<reference evidence="8" key="1">
    <citation type="submission" date="2024-05" db="EMBL/GenBank/DDBJ databases">
        <title>Whole genome shotgun sequence of Streptomyces hydrogenans NBRC 13475.</title>
        <authorList>
            <person name="Komaki H."/>
            <person name="Tamura T."/>
        </authorList>
    </citation>
    <scope>NUCLEOTIDE SEQUENCE</scope>
    <source>
        <strain evidence="8">NBRC 13475</strain>
    </source>
</reference>
<keyword evidence="2 5" id="KW-0547">Nucleotide-binding</keyword>
<dbReference type="SMART" id="SM00220">
    <property type="entry name" value="S_TKc"/>
    <property type="match status" value="1"/>
</dbReference>
<dbReference type="InterPro" id="IPR008271">
    <property type="entry name" value="Ser/Thr_kinase_AS"/>
</dbReference>
<feature type="transmembrane region" description="Helical" evidence="6">
    <location>
        <begin position="335"/>
        <end position="354"/>
    </location>
</feature>
<keyword evidence="6" id="KW-0812">Transmembrane</keyword>
<evidence type="ECO:0000313" key="9">
    <source>
        <dbReference type="Proteomes" id="UP001052739"/>
    </source>
</evidence>
<keyword evidence="3" id="KW-0418">Kinase</keyword>
<dbReference type="PROSITE" id="PS00107">
    <property type="entry name" value="PROTEIN_KINASE_ATP"/>
    <property type="match status" value="1"/>
</dbReference>
<protein>
    <recommendedName>
        <fullName evidence="7">Protein kinase domain-containing protein</fullName>
    </recommendedName>
</protein>
<keyword evidence="6" id="KW-1133">Transmembrane helix</keyword>
<accession>A0ABQ3P569</accession>
<organism evidence="8 9">
    <name type="scientific">Streptomyces hydrogenans</name>
    <dbReference type="NCBI Taxonomy" id="1873719"/>
    <lineage>
        <taxon>Bacteria</taxon>
        <taxon>Bacillati</taxon>
        <taxon>Actinomycetota</taxon>
        <taxon>Actinomycetes</taxon>
        <taxon>Kitasatosporales</taxon>
        <taxon>Streptomycetaceae</taxon>
        <taxon>Streptomyces</taxon>
    </lineage>
</organism>
<evidence type="ECO:0000256" key="6">
    <source>
        <dbReference type="SAM" id="Phobius"/>
    </source>
</evidence>
<dbReference type="InterPro" id="IPR017441">
    <property type="entry name" value="Protein_kinase_ATP_BS"/>
</dbReference>
<evidence type="ECO:0000256" key="1">
    <source>
        <dbReference type="ARBA" id="ARBA00022679"/>
    </source>
</evidence>
<dbReference type="SUPFAM" id="SSF56112">
    <property type="entry name" value="Protein kinase-like (PK-like)"/>
    <property type="match status" value="1"/>
</dbReference>
<dbReference type="PROSITE" id="PS50011">
    <property type="entry name" value="PROTEIN_KINASE_DOM"/>
    <property type="match status" value="1"/>
</dbReference>
<evidence type="ECO:0000313" key="8">
    <source>
        <dbReference type="EMBL" id="GHI20159.1"/>
    </source>
</evidence>
<dbReference type="PANTHER" id="PTHR43289:SF34">
    <property type="entry name" value="SERINE_THREONINE-PROTEIN KINASE YBDM-RELATED"/>
    <property type="match status" value="1"/>
</dbReference>
<keyword evidence="6" id="KW-0472">Membrane</keyword>
<dbReference type="Gene3D" id="3.30.200.20">
    <property type="entry name" value="Phosphorylase Kinase, domain 1"/>
    <property type="match status" value="1"/>
</dbReference>
<dbReference type="CDD" id="cd14014">
    <property type="entry name" value="STKc_PknB_like"/>
    <property type="match status" value="1"/>
</dbReference>
<feature type="domain" description="Protein kinase" evidence="7">
    <location>
        <begin position="15"/>
        <end position="265"/>
    </location>
</feature>
<proteinExistence type="predicted"/>
<sequence length="486" mass="50786">MHDLQPEDPASIGPYRLSARLGEGGMGQVFLAVSRSGRRLAVKVVRPQIAADPGFRERFRREVAAARTVGGFWTAPIVDADPDGPVPWVASDYIDAPDLARLVRERGPLPEAAVRSLAAGLAEALEAVHRAGLVHRDLKPSNILVTDDGPRVIDFGISKAVEGATALTDTGLVVGTPGFMSPEQARGEPVAPSSDVFSLGAVLAYAATGRAPFGEGPVPALLYRVVHDDPDLDGVPPGLWPLVADCLDKSPDLRPTPSGVLNILLGPDAAEAASRPAPPRPTAPAPGGAGRIVEVTAGVVEKPTRRSERGGCLAILGIAAPCVGVPLGLVLSLPVVTLTAALLGLVAFVAGVVLTGGQPLVRHTVQLTTDHLHCRAHDRRWSSPWTDVSLVTVRSTRPGVRGERRWQLAALLHSGAPVPKGFSGKGGREAVMALHFDPSEDPAPALRRLDAGLRRFAGDRYSPDALLTAFLDRPPTATSPDAPAPG</sequence>
<evidence type="ECO:0000259" key="7">
    <source>
        <dbReference type="PROSITE" id="PS50011"/>
    </source>
</evidence>
<dbReference type="InterPro" id="IPR000719">
    <property type="entry name" value="Prot_kinase_dom"/>
</dbReference>
<name>A0ABQ3P569_9ACTN</name>
<gene>
    <name evidence="8" type="ORF">Shyd_15300</name>
</gene>
<keyword evidence="4 5" id="KW-0067">ATP-binding</keyword>
<keyword evidence="9" id="KW-1185">Reference proteome</keyword>
<dbReference type="EMBL" id="BNDW01000004">
    <property type="protein sequence ID" value="GHI20159.1"/>
    <property type="molecule type" value="Genomic_DNA"/>
</dbReference>
<dbReference type="Proteomes" id="UP001052739">
    <property type="component" value="Unassembled WGS sequence"/>
</dbReference>
<feature type="transmembrane region" description="Helical" evidence="6">
    <location>
        <begin position="311"/>
        <end position="329"/>
    </location>
</feature>
<dbReference type="InterPro" id="IPR011009">
    <property type="entry name" value="Kinase-like_dom_sf"/>
</dbReference>
<dbReference type="Gene3D" id="1.10.510.10">
    <property type="entry name" value="Transferase(Phosphotransferase) domain 1"/>
    <property type="match status" value="1"/>
</dbReference>
<dbReference type="PROSITE" id="PS00108">
    <property type="entry name" value="PROTEIN_KINASE_ST"/>
    <property type="match status" value="1"/>
</dbReference>
<feature type="binding site" evidence="5">
    <location>
        <position position="43"/>
    </location>
    <ligand>
        <name>ATP</name>
        <dbReference type="ChEBI" id="CHEBI:30616"/>
    </ligand>
</feature>
<keyword evidence="1" id="KW-0808">Transferase</keyword>
<evidence type="ECO:0000256" key="5">
    <source>
        <dbReference type="PROSITE-ProRule" id="PRU10141"/>
    </source>
</evidence>
<comment type="caution">
    <text evidence="8">The sequence shown here is derived from an EMBL/GenBank/DDBJ whole genome shotgun (WGS) entry which is preliminary data.</text>
</comment>
<evidence type="ECO:0000256" key="4">
    <source>
        <dbReference type="ARBA" id="ARBA00022840"/>
    </source>
</evidence>
<evidence type="ECO:0000256" key="3">
    <source>
        <dbReference type="ARBA" id="ARBA00022777"/>
    </source>
</evidence>
<dbReference type="RefSeq" id="WP_226651445.1">
    <property type="nucleotide sequence ID" value="NZ_BNDW01000004.1"/>
</dbReference>